<feature type="transmembrane region" description="Helical" evidence="1">
    <location>
        <begin position="29"/>
        <end position="51"/>
    </location>
</feature>
<name>A0A422N153_TRYRA</name>
<accession>A0A422N153</accession>
<dbReference type="EMBL" id="MKGL01000405">
    <property type="protein sequence ID" value="RNE99169.1"/>
    <property type="molecule type" value="Genomic_DNA"/>
</dbReference>
<keyword evidence="3" id="KW-1185">Reference proteome</keyword>
<keyword evidence="1" id="KW-0812">Transmembrane</keyword>
<dbReference type="OMA" id="CATTLCL"/>
<dbReference type="RefSeq" id="XP_029235044.1">
    <property type="nucleotide sequence ID" value="XM_029385088.1"/>
</dbReference>
<evidence type="ECO:0000313" key="2">
    <source>
        <dbReference type="EMBL" id="RNE99169.1"/>
    </source>
</evidence>
<proteinExistence type="predicted"/>
<evidence type="ECO:0000313" key="3">
    <source>
        <dbReference type="Proteomes" id="UP000283634"/>
    </source>
</evidence>
<dbReference type="AlphaFoldDB" id="A0A422N153"/>
<dbReference type="Proteomes" id="UP000283634">
    <property type="component" value="Unassembled WGS sequence"/>
</dbReference>
<keyword evidence="1" id="KW-0472">Membrane</keyword>
<feature type="transmembrane region" description="Helical" evidence="1">
    <location>
        <begin position="82"/>
        <end position="102"/>
    </location>
</feature>
<reference evidence="2 3" key="1">
    <citation type="journal article" date="2018" name="BMC Genomics">
        <title>Genomic comparison of Trypanosoma conorhini and Trypanosoma rangeli to Trypanosoma cruzi strains of high and low virulence.</title>
        <authorList>
            <person name="Bradwell K.R."/>
            <person name="Koparde V.N."/>
            <person name="Matveyev A.V."/>
            <person name="Serrano M.G."/>
            <person name="Alves J.M."/>
            <person name="Parikh H."/>
            <person name="Huang B."/>
            <person name="Lee V."/>
            <person name="Espinosa-Alvarez O."/>
            <person name="Ortiz P.A."/>
            <person name="Costa-Martins A.G."/>
            <person name="Teixeira M.M."/>
            <person name="Buck G.A."/>
        </authorList>
    </citation>
    <scope>NUCLEOTIDE SEQUENCE [LARGE SCALE GENOMIC DNA]</scope>
    <source>
        <strain evidence="2 3">AM80</strain>
    </source>
</reference>
<keyword evidence="1" id="KW-1133">Transmembrane helix</keyword>
<gene>
    <name evidence="2" type="ORF">TraAM80_08336</name>
</gene>
<protein>
    <submittedName>
        <fullName evidence="2">Uncharacterized protein</fullName>
    </submittedName>
</protein>
<feature type="transmembrane region" description="Helical" evidence="1">
    <location>
        <begin position="57"/>
        <end position="75"/>
    </location>
</feature>
<organism evidence="2 3">
    <name type="scientific">Trypanosoma rangeli</name>
    <dbReference type="NCBI Taxonomy" id="5698"/>
    <lineage>
        <taxon>Eukaryota</taxon>
        <taxon>Discoba</taxon>
        <taxon>Euglenozoa</taxon>
        <taxon>Kinetoplastea</taxon>
        <taxon>Metakinetoplastina</taxon>
        <taxon>Trypanosomatida</taxon>
        <taxon>Trypanosomatidae</taxon>
        <taxon>Trypanosoma</taxon>
        <taxon>Herpetosoma</taxon>
    </lineage>
</organism>
<dbReference type="OrthoDB" id="278726at2759"/>
<sequence length="111" mass="11661">MLRHRWIAPAVSQHFFPVQLSKRQFTDKVVVGSCAALSTSVTILGIFHLIVTPVSSTIAAATLSAAAVSGALVVFEGGKNEGGTTFGAVLGVFFGAMGGYYAKSSKEPWRK</sequence>
<dbReference type="GeneID" id="40332269"/>
<evidence type="ECO:0000256" key="1">
    <source>
        <dbReference type="SAM" id="Phobius"/>
    </source>
</evidence>
<comment type="caution">
    <text evidence="2">The sequence shown here is derived from an EMBL/GenBank/DDBJ whole genome shotgun (WGS) entry which is preliminary data.</text>
</comment>